<feature type="signal peptide" evidence="2">
    <location>
        <begin position="1"/>
        <end position="22"/>
    </location>
</feature>
<reference evidence="3 4" key="1">
    <citation type="journal article" date="2016" name="Nat. Commun.">
        <title>Thousands of microbial genomes shed light on interconnected biogeochemical processes in an aquifer system.</title>
        <authorList>
            <person name="Anantharaman K."/>
            <person name="Brown C.T."/>
            <person name="Hug L.A."/>
            <person name="Sharon I."/>
            <person name="Castelle C.J."/>
            <person name="Probst A.J."/>
            <person name="Thomas B.C."/>
            <person name="Singh A."/>
            <person name="Wilkins M.J."/>
            <person name="Karaoz U."/>
            <person name="Brodie E.L."/>
            <person name="Williams K.H."/>
            <person name="Hubbard S.S."/>
            <person name="Banfield J.F."/>
        </authorList>
    </citation>
    <scope>NUCLEOTIDE SEQUENCE [LARGE SCALE GENOMIC DNA]</scope>
</reference>
<sequence length="218" mass="24009">MKKASVVMSVITILALPGIIFAQGQGAQGQGTSTLQGYQVQNQNQVITQNQGEDTQLQVATQEQESLGDGQGEGLQIRNQNAIENMSTVAAQVQQLLQVRTTGGIGEQVRQIAQEQNQAQTQIQNQLNKLESKGKMARFLSGTDYGAVKNLKAQLVQNQVRIDQLTELQNQLVNQGDITMVQETIQALIAENTSLQERITSEEGTKSMFGWLFRFFAR</sequence>
<evidence type="ECO:0000256" key="1">
    <source>
        <dbReference type="SAM" id="Coils"/>
    </source>
</evidence>
<keyword evidence="1" id="KW-0175">Coiled coil</keyword>
<name>A0A1F6BDB1_9BACT</name>
<proteinExistence type="predicted"/>
<dbReference type="AlphaFoldDB" id="A0A1F6BDB1"/>
<organism evidence="3 4">
    <name type="scientific">Candidatus Gottesmanbacteria bacterium RIFOXYB1_FULL_47_11</name>
    <dbReference type="NCBI Taxonomy" id="1798401"/>
    <lineage>
        <taxon>Bacteria</taxon>
        <taxon>Candidatus Gottesmaniibacteriota</taxon>
    </lineage>
</organism>
<feature type="coiled-coil region" evidence="1">
    <location>
        <begin position="109"/>
        <end position="198"/>
    </location>
</feature>
<evidence type="ECO:0008006" key="5">
    <source>
        <dbReference type="Google" id="ProtNLM"/>
    </source>
</evidence>
<comment type="caution">
    <text evidence="3">The sequence shown here is derived from an EMBL/GenBank/DDBJ whole genome shotgun (WGS) entry which is preliminary data.</text>
</comment>
<keyword evidence="2" id="KW-0732">Signal</keyword>
<dbReference type="STRING" id="1798401.A2363_01795"/>
<protein>
    <recommendedName>
        <fullName evidence="5">DUF5667 domain-containing protein</fullName>
    </recommendedName>
</protein>
<feature type="chain" id="PRO_5009523061" description="DUF5667 domain-containing protein" evidence="2">
    <location>
        <begin position="23"/>
        <end position="218"/>
    </location>
</feature>
<evidence type="ECO:0000313" key="4">
    <source>
        <dbReference type="Proteomes" id="UP000176186"/>
    </source>
</evidence>
<gene>
    <name evidence="3" type="ORF">A2363_01795</name>
</gene>
<evidence type="ECO:0000256" key="2">
    <source>
        <dbReference type="SAM" id="SignalP"/>
    </source>
</evidence>
<accession>A0A1F6BDB1</accession>
<evidence type="ECO:0000313" key="3">
    <source>
        <dbReference type="EMBL" id="OGG34934.1"/>
    </source>
</evidence>
<dbReference type="Proteomes" id="UP000176186">
    <property type="component" value="Unassembled WGS sequence"/>
</dbReference>
<dbReference type="EMBL" id="MFKE01000019">
    <property type="protein sequence ID" value="OGG34934.1"/>
    <property type="molecule type" value="Genomic_DNA"/>
</dbReference>